<reference evidence="10 11" key="1">
    <citation type="journal article" date="2011" name="J. Bacteriol.">
        <title>Genome sequence of 'Pedosphaera parvula' Ellin514, an aerobic Verrucomicrobial isolate from pasture soil.</title>
        <authorList>
            <person name="Kant R."/>
            <person name="van Passel M.W."/>
            <person name="Sangwan P."/>
            <person name="Palva A."/>
            <person name="Lucas S."/>
            <person name="Copeland A."/>
            <person name="Lapidus A."/>
            <person name="Glavina Del Rio T."/>
            <person name="Dalin E."/>
            <person name="Tice H."/>
            <person name="Bruce D."/>
            <person name="Goodwin L."/>
            <person name="Pitluck S."/>
            <person name="Chertkov O."/>
            <person name="Larimer F.W."/>
            <person name="Land M.L."/>
            <person name="Hauser L."/>
            <person name="Brettin T.S."/>
            <person name="Detter J.C."/>
            <person name="Han S."/>
            <person name="de Vos W.M."/>
            <person name="Janssen P.H."/>
            <person name="Smidt H."/>
        </authorList>
    </citation>
    <scope>NUCLEOTIDE SEQUENCE [LARGE SCALE GENOMIC DNA]</scope>
    <source>
        <strain evidence="10 11">Ellin514</strain>
    </source>
</reference>
<dbReference type="GO" id="GO:0005524">
    <property type="term" value="F:ATP binding"/>
    <property type="evidence" value="ECO:0007669"/>
    <property type="project" value="UniProtKB-KW"/>
</dbReference>
<dbReference type="PRINTS" id="PR01590">
    <property type="entry name" value="HTHFIS"/>
</dbReference>
<evidence type="ECO:0000256" key="6">
    <source>
        <dbReference type="PROSITE-ProRule" id="PRU00169"/>
    </source>
</evidence>
<keyword evidence="3" id="KW-0805">Transcription regulation</keyword>
<evidence type="ECO:0000313" key="11">
    <source>
        <dbReference type="Proteomes" id="UP000003688"/>
    </source>
</evidence>
<comment type="caution">
    <text evidence="10">The sequence shown here is derived from an EMBL/GenBank/DDBJ whole genome shotgun (WGS) entry which is preliminary data.</text>
</comment>
<feature type="domain" description="Response regulatory" evidence="9">
    <location>
        <begin position="8"/>
        <end position="121"/>
    </location>
</feature>
<dbReference type="Pfam" id="PF00072">
    <property type="entry name" value="Response_reg"/>
    <property type="match status" value="1"/>
</dbReference>
<dbReference type="Pfam" id="PF00158">
    <property type="entry name" value="Sigma54_activat"/>
    <property type="match status" value="1"/>
</dbReference>
<keyword evidence="11" id="KW-1185">Reference proteome</keyword>
<dbReference type="InterPro" id="IPR001789">
    <property type="entry name" value="Sig_transdc_resp-reg_receiver"/>
</dbReference>
<accession>B9XR31</accession>
<dbReference type="InterPro" id="IPR003593">
    <property type="entry name" value="AAA+_ATPase"/>
</dbReference>
<dbReference type="InterPro" id="IPR002197">
    <property type="entry name" value="HTH_Fis"/>
</dbReference>
<evidence type="ECO:0000313" key="10">
    <source>
        <dbReference type="EMBL" id="EEF57727.1"/>
    </source>
</evidence>
<dbReference type="PROSITE" id="PS50045">
    <property type="entry name" value="SIGMA54_INTERACT_4"/>
    <property type="match status" value="1"/>
</dbReference>
<dbReference type="PROSITE" id="PS00676">
    <property type="entry name" value="SIGMA54_INTERACT_2"/>
    <property type="match status" value="1"/>
</dbReference>
<dbReference type="SMART" id="SM00448">
    <property type="entry name" value="REC"/>
    <property type="match status" value="1"/>
</dbReference>
<organism evidence="10 11">
    <name type="scientific">Pedosphaera parvula (strain Ellin514)</name>
    <dbReference type="NCBI Taxonomy" id="320771"/>
    <lineage>
        <taxon>Bacteria</taxon>
        <taxon>Pseudomonadati</taxon>
        <taxon>Verrucomicrobiota</taxon>
        <taxon>Pedosphaerae</taxon>
        <taxon>Pedosphaerales</taxon>
        <taxon>Pedosphaeraceae</taxon>
        <taxon>Pedosphaera</taxon>
    </lineage>
</organism>
<dbReference type="GO" id="GO:0043565">
    <property type="term" value="F:sequence-specific DNA binding"/>
    <property type="evidence" value="ECO:0007669"/>
    <property type="project" value="InterPro"/>
</dbReference>
<evidence type="ECO:0000259" key="9">
    <source>
        <dbReference type="PROSITE" id="PS50110"/>
    </source>
</evidence>
<dbReference type="PANTHER" id="PTHR32071">
    <property type="entry name" value="TRANSCRIPTIONAL REGULATORY PROTEIN"/>
    <property type="match status" value="1"/>
</dbReference>
<evidence type="ECO:0000256" key="1">
    <source>
        <dbReference type="ARBA" id="ARBA00022741"/>
    </source>
</evidence>
<dbReference type="PROSITE" id="PS50110">
    <property type="entry name" value="RESPONSE_REGULATORY"/>
    <property type="match status" value="1"/>
</dbReference>
<evidence type="ECO:0000256" key="3">
    <source>
        <dbReference type="ARBA" id="ARBA00023015"/>
    </source>
</evidence>
<dbReference type="Gene3D" id="3.40.50.300">
    <property type="entry name" value="P-loop containing nucleotide triphosphate hydrolases"/>
    <property type="match status" value="1"/>
</dbReference>
<proteinExistence type="predicted"/>
<dbReference type="RefSeq" id="WP_007418266.1">
    <property type="nucleotide sequence ID" value="NZ_ABOX02000059.1"/>
</dbReference>
<dbReference type="SUPFAM" id="SSF52172">
    <property type="entry name" value="CheY-like"/>
    <property type="match status" value="1"/>
</dbReference>
<evidence type="ECO:0000259" key="8">
    <source>
        <dbReference type="PROSITE" id="PS50045"/>
    </source>
</evidence>
<feature type="domain" description="Sigma-54 factor interaction" evidence="8">
    <location>
        <begin position="147"/>
        <end position="376"/>
    </location>
</feature>
<dbReference type="InterPro" id="IPR025662">
    <property type="entry name" value="Sigma_54_int_dom_ATP-bd_1"/>
</dbReference>
<dbReference type="Pfam" id="PF25601">
    <property type="entry name" value="AAA_lid_14"/>
    <property type="match status" value="1"/>
</dbReference>
<dbReference type="CDD" id="cd00156">
    <property type="entry name" value="REC"/>
    <property type="match status" value="1"/>
</dbReference>
<dbReference type="Proteomes" id="UP000003688">
    <property type="component" value="Unassembled WGS sequence"/>
</dbReference>
<feature type="region of interest" description="Disordered" evidence="7">
    <location>
        <begin position="388"/>
        <end position="407"/>
    </location>
</feature>
<dbReference type="SMART" id="SM00382">
    <property type="entry name" value="AAA"/>
    <property type="match status" value="1"/>
</dbReference>
<dbReference type="InterPro" id="IPR002078">
    <property type="entry name" value="Sigma_54_int"/>
</dbReference>
<dbReference type="PROSITE" id="PS00675">
    <property type="entry name" value="SIGMA54_INTERACT_1"/>
    <property type="match status" value="1"/>
</dbReference>
<dbReference type="EMBL" id="ABOX02000059">
    <property type="protein sequence ID" value="EEF57727.1"/>
    <property type="molecule type" value="Genomic_DNA"/>
</dbReference>
<dbReference type="OrthoDB" id="9802354at2"/>
<dbReference type="PROSITE" id="PS00688">
    <property type="entry name" value="SIGMA54_INTERACT_3"/>
    <property type="match status" value="1"/>
</dbReference>
<dbReference type="SUPFAM" id="SSF52540">
    <property type="entry name" value="P-loop containing nucleoside triphosphate hydrolases"/>
    <property type="match status" value="1"/>
</dbReference>
<keyword evidence="6" id="KW-0597">Phosphoprotein</keyword>
<dbReference type="GO" id="GO:0006355">
    <property type="term" value="P:regulation of DNA-templated transcription"/>
    <property type="evidence" value="ECO:0007669"/>
    <property type="project" value="InterPro"/>
</dbReference>
<evidence type="ECO:0000256" key="4">
    <source>
        <dbReference type="ARBA" id="ARBA00023125"/>
    </source>
</evidence>
<keyword evidence="2" id="KW-0067">ATP-binding</keyword>
<gene>
    <name evidence="10" type="ORF">Cflav_PD0789</name>
</gene>
<keyword evidence="5" id="KW-0804">Transcription</keyword>
<dbReference type="FunFam" id="3.40.50.300:FF:000006">
    <property type="entry name" value="DNA-binding transcriptional regulator NtrC"/>
    <property type="match status" value="1"/>
</dbReference>
<dbReference type="InterPro" id="IPR058031">
    <property type="entry name" value="AAA_lid_NorR"/>
</dbReference>
<dbReference type="Gene3D" id="1.10.8.60">
    <property type="match status" value="1"/>
</dbReference>
<name>B9XR31_PEDPL</name>
<dbReference type="InterPro" id="IPR009057">
    <property type="entry name" value="Homeodomain-like_sf"/>
</dbReference>
<dbReference type="InterPro" id="IPR025943">
    <property type="entry name" value="Sigma_54_int_dom_ATP-bd_2"/>
</dbReference>
<evidence type="ECO:0000256" key="7">
    <source>
        <dbReference type="SAM" id="MobiDB-lite"/>
    </source>
</evidence>
<sequence>MKLTEKPMLLIVDDEKPTRDGLRAALEDRYDVYVAEDAKAAMELLEREHFTILLTDFRLPNEDGMKLITRAKSLSKPPICILMTAYGSEELAVDAMKRGADDYIAKGRLQIDELEMRIARAVRQQDLEVENASLRAQLETRFGMENIVGESPAMQEVFDAVRQVAPHRSTVLLLGESGTGKELIARAIHQLSPRSKQSMVTVHCAGLPPTLLESELFGHEKGAFTGAHERRIGRIEQAQGGTLFFDEIGEIDASTQVKLLRFLGERTFERLGSNKTLTADVRLIAATNKNLEEMVKAGTFREDLFFRLSIVPIRLPPLRERAGDIPLLAQGFLSEFATEMGKPVKDYTAEALEALINYPWPGNVRELRAAIEHAVVLCRGDRITLRDLPPSTRSGGGGTALAGDPKKNLATNDMTVKEAEKQLILRALKEANGNRTLAAAKIGMSRRTLHRKLHSYHLEGF</sequence>
<protein>
    <submittedName>
        <fullName evidence="10">Two component, sigma54 specific, transcriptional regulator, Fis family</fullName>
    </submittedName>
</protein>
<dbReference type="STRING" id="320771.Cflav_PD0789"/>
<dbReference type="Gene3D" id="1.10.10.60">
    <property type="entry name" value="Homeodomain-like"/>
    <property type="match status" value="1"/>
</dbReference>
<evidence type="ECO:0000256" key="5">
    <source>
        <dbReference type="ARBA" id="ARBA00023163"/>
    </source>
</evidence>
<dbReference type="InterPro" id="IPR025944">
    <property type="entry name" value="Sigma_54_int_dom_CS"/>
</dbReference>
<dbReference type="InterPro" id="IPR011006">
    <property type="entry name" value="CheY-like_superfamily"/>
</dbReference>
<keyword evidence="4" id="KW-0238">DNA-binding</keyword>
<dbReference type="SUPFAM" id="SSF46689">
    <property type="entry name" value="Homeodomain-like"/>
    <property type="match status" value="1"/>
</dbReference>
<dbReference type="InterPro" id="IPR027417">
    <property type="entry name" value="P-loop_NTPase"/>
</dbReference>
<evidence type="ECO:0000256" key="2">
    <source>
        <dbReference type="ARBA" id="ARBA00022840"/>
    </source>
</evidence>
<keyword evidence="1" id="KW-0547">Nucleotide-binding</keyword>
<dbReference type="PANTHER" id="PTHR32071:SF122">
    <property type="entry name" value="SIGMA FACTOR"/>
    <property type="match status" value="1"/>
</dbReference>
<dbReference type="Pfam" id="PF02954">
    <property type="entry name" value="HTH_8"/>
    <property type="match status" value="1"/>
</dbReference>
<feature type="modified residue" description="4-aspartylphosphate" evidence="6">
    <location>
        <position position="56"/>
    </location>
</feature>
<dbReference type="AlphaFoldDB" id="B9XR31"/>
<dbReference type="CDD" id="cd00009">
    <property type="entry name" value="AAA"/>
    <property type="match status" value="1"/>
</dbReference>
<dbReference type="GO" id="GO:0000160">
    <property type="term" value="P:phosphorelay signal transduction system"/>
    <property type="evidence" value="ECO:0007669"/>
    <property type="project" value="InterPro"/>
</dbReference>
<dbReference type="Gene3D" id="3.40.50.2300">
    <property type="match status" value="1"/>
</dbReference>